<dbReference type="Pfam" id="PF13469">
    <property type="entry name" value="Sulfotransfer_3"/>
    <property type="match status" value="1"/>
</dbReference>
<keyword evidence="1" id="KW-0808">Transferase</keyword>
<dbReference type="PANTHER" id="PTHR12788">
    <property type="entry name" value="PROTEIN-TYROSINE SULFOTRANSFERASE 2"/>
    <property type="match status" value="1"/>
</dbReference>
<dbReference type="Proteomes" id="UP001209803">
    <property type="component" value="Chromosome"/>
</dbReference>
<keyword evidence="3" id="KW-1185">Reference proteome</keyword>
<dbReference type="SUPFAM" id="SSF48452">
    <property type="entry name" value="TPR-like"/>
    <property type="match status" value="1"/>
</dbReference>
<dbReference type="EMBL" id="CP120863">
    <property type="protein sequence ID" value="WFE91436.1"/>
    <property type="molecule type" value="Genomic_DNA"/>
</dbReference>
<dbReference type="InterPro" id="IPR027417">
    <property type="entry name" value="P-loop_NTPase"/>
</dbReference>
<dbReference type="Gene3D" id="1.25.40.10">
    <property type="entry name" value="Tetratricopeptide repeat domain"/>
    <property type="match status" value="2"/>
</dbReference>
<evidence type="ECO:0000256" key="1">
    <source>
        <dbReference type="ARBA" id="ARBA00022679"/>
    </source>
</evidence>
<dbReference type="Gene3D" id="3.40.50.300">
    <property type="entry name" value="P-loop containing nucleotide triphosphate hydrolases"/>
    <property type="match status" value="1"/>
</dbReference>
<dbReference type="Pfam" id="PF14559">
    <property type="entry name" value="TPR_19"/>
    <property type="match status" value="1"/>
</dbReference>
<gene>
    <name evidence="2" type="ORF">K1718_08775</name>
</gene>
<evidence type="ECO:0000313" key="3">
    <source>
        <dbReference type="Proteomes" id="UP001209803"/>
    </source>
</evidence>
<reference evidence="2 3" key="1">
    <citation type="submission" date="2023-03" db="EMBL/GenBank/DDBJ databases">
        <title>Roseibium porphyridii sp. nov. and Roseibium rhodosorbium sp. nov. isolated from marine algae, Porphyridium cruentum and Rhodosorus marinus, respectively.</title>
        <authorList>
            <person name="Lee M.W."/>
            <person name="Choi B.J."/>
            <person name="Lee J.K."/>
            <person name="Choi D.G."/>
            <person name="Baek J.H."/>
            <person name="Bayburt H."/>
            <person name="Kim J.M."/>
            <person name="Han D.M."/>
            <person name="Kim K.H."/>
            <person name="Jeon C.O."/>
        </authorList>
    </citation>
    <scope>NUCLEOTIDE SEQUENCE [LARGE SCALE GENOMIC DNA]</scope>
    <source>
        <strain evidence="2 3">KMA01</strain>
    </source>
</reference>
<accession>A0ABY8F7L3</accession>
<dbReference type="InterPro" id="IPR019734">
    <property type="entry name" value="TPR_rpt"/>
</dbReference>
<dbReference type="InterPro" id="IPR011990">
    <property type="entry name" value="TPR-like_helical_dom_sf"/>
</dbReference>
<dbReference type="SUPFAM" id="SSF52540">
    <property type="entry name" value="P-loop containing nucleoside triphosphate hydrolases"/>
    <property type="match status" value="1"/>
</dbReference>
<dbReference type="InterPro" id="IPR026634">
    <property type="entry name" value="TPST-like"/>
</dbReference>
<sequence>MSQYTIDRAFKLIDSQKFAEAIPLLIDLHDQDPANARVNYGLGLAYLFFGQPGRAVPHLASAAKAAKKEAAVHTTLASALNLNAQSEEALAPARKGVALDGKSEYTQRVLGQIYADLRKPVMAKQAFERALIAEPGSARSQLGLYDVERSLGHTDAAEECIHAAFELSPDDALVLVAAANSSDEGLKENVLTRIERILSTVPEGAAHPEIAKLSFAAGNILNDRQDVEKAFHYFDNYRAGLYRGYQPEHYEWFVKTCKTVFTEEFFNSRKDFALSSRRPVFVVGMPQSGASLIEMLVSSHPDVTAAEEVQVFLQTIGEFTKGQPHGPALFDQALALDKRTAQRIGRKYLGSLDKLDKRSKLIIDATLLSFEYLWLLALLFPNASFIHATRSAADTCFDLYRTPLPAEHTYNADQSSLGHYHGQYLELMDHWQNVLPVTLLDQSFETLVADPEAESRTLIDHLGLTWNDSCLVPFDKESQKGSVTTSQNKLSTPGTWKDYGSQIQPLLKALEHSSA</sequence>
<dbReference type="PANTHER" id="PTHR12788:SF10">
    <property type="entry name" value="PROTEIN-TYROSINE SULFOTRANSFERASE"/>
    <property type="match status" value="1"/>
</dbReference>
<dbReference type="RefSeq" id="WP_265683845.1">
    <property type="nucleotide sequence ID" value="NZ_CP120863.1"/>
</dbReference>
<dbReference type="SMART" id="SM00028">
    <property type="entry name" value="TPR"/>
    <property type="match status" value="4"/>
</dbReference>
<evidence type="ECO:0000313" key="2">
    <source>
        <dbReference type="EMBL" id="WFE91436.1"/>
    </source>
</evidence>
<protein>
    <submittedName>
        <fullName evidence="2">Sulfotransferase</fullName>
    </submittedName>
</protein>
<proteinExistence type="predicted"/>
<name>A0ABY8F7L3_9HYPH</name>
<organism evidence="2 3">
    <name type="scientific">Roseibium porphyridii</name>
    <dbReference type="NCBI Taxonomy" id="2866279"/>
    <lineage>
        <taxon>Bacteria</taxon>
        <taxon>Pseudomonadati</taxon>
        <taxon>Pseudomonadota</taxon>
        <taxon>Alphaproteobacteria</taxon>
        <taxon>Hyphomicrobiales</taxon>
        <taxon>Stappiaceae</taxon>
        <taxon>Roseibium</taxon>
    </lineage>
</organism>